<dbReference type="GO" id="GO:0050821">
    <property type="term" value="P:protein stabilization"/>
    <property type="evidence" value="ECO:0007669"/>
    <property type="project" value="InterPro"/>
</dbReference>
<dbReference type="InterPro" id="IPR000297">
    <property type="entry name" value="PPIase_PpiC"/>
</dbReference>
<dbReference type="Pfam" id="PF00639">
    <property type="entry name" value="Rotamase"/>
    <property type="match status" value="2"/>
</dbReference>
<feature type="signal peptide" evidence="7">
    <location>
        <begin position="1"/>
        <end position="22"/>
    </location>
</feature>
<sequence length="471" mass="51817" precursor="true">MTRARIGLLALICLIAPCLAQAQGQGVGDTVGSGMGSVGNFSLGASTQQRQPRTLDKIVAVVDDDVILESELDAAIGELMQQRGGQGNPASAPATLRSQVLDQLILRQLQIQRAEKDKVEVAPAELQKGVARIARRNNMDVAQFSQAVNASGMSMSAIQDRVRDEIKISKVRQKEVMGQVTISDADVDRYLANQSLRSRDRAYRFREIRIDLAEDADTTAVGLARERLSQARRAILAGDQSFDEAASALAADGNADTRTSSDFVAGNTLSDAVDTELATLKPGQLSDVFRSDDAMVLLKLDDERGAARAADDEQTIMVTEANMRHIVLQPNEIRNAERTRELARTLRQRIAAGDDFESLAREYSDDSATANQGGLVGWIPLNRLEPNTRRQIADLSPGQTSRVFQSASGYEIVRVEDKRQVDETDNAKRDKVRQQLGRKQAAEEGNLWLRRLRDEAYVDIRMADYQPTPDR</sequence>
<dbReference type="SUPFAM" id="SSF54534">
    <property type="entry name" value="FKBP-like"/>
    <property type="match status" value="2"/>
</dbReference>
<gene>
    <name evidence="7" type="primary">surA</name>
    <name evidence="9" type="ORF">SAJA_05540</name>
</gene>
<dbReference type="InterPro" id="IPR023058">
    <property type="entry name" value="PPIase_PpiC_CS"/>
</dbReference>
<dbReference type="GO" id="GO:0051082">
    <property type="term" value="F:unfolded protein binding"/>
    <property type="evidence" value="ECO:0007669"/>
    <property type="project" value="UniProtKB-UniRule"/>
</dbReference>
<keyword evidence="10" id="KW-1185">Reference proteome</keyword>
<dbReference type="GO" id="GO:0030288">
    <property type="term" value="C:outer membrane-bounded periplasmic space"/>
    <property type="evidence" value="ECO:0007669"/>
    <property type="project" value="InterPro"/>
</dbReference>
<dbReference type="InterPro" id="IPR046357">
    <property type="entry name" value="PPIase_dom_sf"/>
</dbReference>
<dbReference type="Pfam" id="PF09312">
    <property type="entry name" value="SurA_N"/>
    <property type="match status" value="1"/>
</dbReference>
<dbReference type="PROSITE" id="PS01096">
    <property type="entry name" value="PPIC_PPIASE_1"/>
    <property type="match status" value="1"/>
</dbReference>
<reference evidence="9 10" key="1">
    <citation type="submission" date="2013-10" db="EMBL/GenBank/DDBJ databases">
        <title>Salinisphaera japonica YTM-1 Genome Sequencing.</title>
        <authorList>
            <person name="Lai Q."/>
            <person name="Li C."/>
            <person name="Shao Z."/>
        </authorList>
    </citation>
    <scope>NUCLEOTIDE SEQUENCE [LARGE SCALE GENOMIC DNA]</scope>
    <source>
        <strain evidence="9 10">YTM-1</strain>
    </source>
</reference>
<comment type="caution">
    <text evidence="9">The sequence shown here is derived from an EMBL/GenBank/DDBJ whole genome shotgun (WGS) entry which is preliminary data.</text>
</comment>
<keyword evidence="2 7" id="KW-0677">Repeat</keyword>
<evidence type="ECO:0000256" key="4">
    <source>
        <dbReference type="ARBA" id="ARBA00023110"/>
    </source>
</evidence>
<dbReference type="PROSITE" id="PS50198">
    <property type="entry name" value="PPIC_PPIASE_2"/>
    <property type="match status" value="2"/>
</dbReference>
<evidence type="ECO:0000313" key="10">
    <source>
        <dbReference type="Proteomes" id="UP000285310"/>
    </source>
</evidence>
<dbReference type="AlphaFoldDB" id="A0A423PX24"/>
<dbReference type="Gene3D" id="1.10.4030.10">
    <property type="entry name" value="Porin chaperone SurA, peptide-binding domain"/>
    <property type="match status" value="1"/>
</dbReference>
<evidence type="ECO:0000256" key="5">
    <source>
        <dbReference type="ARBA" id="ARBA00023186"/>
    </source>
</evidence>
<dbReference type="Proteomes" id="UP000285310">
    <property type="component" value="Unassembled WGS sequence"/>
</dbReference>
<dbReference type="PANTHER" id="PTHR47637:SF1">
    <property type="entry name" value="CHAPERONE SURA"/>
    <property type="match status" value="1"/>
</dbReference>
<dbReference type="GO" id="GO:0003755">
    <property type="term" value="F:peptidyl-prolyl cis-trans isomerase activity"/>
    <property type="evidence" value="ECO:0007669"/>
    <property type="project" value="UniProtKB-UniRule"/>
</dbReference>
<evidence type="ECO:0000256" key="7">
    <source>
        <dbReference type="HAMAP-Rule" id="MF_01183"/>
    </source>
</evidence>
<keyword evidence="6 7" id="KW-0413">Isomerase</keyword>
<keyword evidence="4 7" id="KW-0697">Rotamase</keyword>
<dbReference type="SUPFAM" id="SSF109998">
    <property type="entry name" value="Triger factor/SurA peptide-binding domain-like"/>
    <property type="match status" value="1"/>
</dbReference>
<evidence type="ECO:0000256" key="6">
    <source>
        <dbReference type="ARBA" id="ARBA00023235"/>
    </source>
</evidence>
<name>A0A423PX24_9GAMM</name>
<evidence type="ECO:0000256" key="2">
    <source>
        <dbReference type="ARBA" id="ARBA00022737"/>
    </source>
</evidence>
<comment type="catalytic activity">
    <reaction evidence="7">
        <text>[protein]-peptidylproline (omega=180) = [protein]-peptidylproline (omega=0)</text>
        <dbReference type="Rhea" id="RHEA:16237"/>
        <dbReference type="Rhea" id="RHEA-COMP:10747"/>
        <dbReference type="Rhea" id="RHEA-COMP:10748"/>
        <dbReference type="ChEBI" id="CHEBI:83833"/>
        <dbReference type="ChEBI" id="CHEBI:83834"/>
        <dbReference type="EC" id="5.2.1.8"/>
    </reaction>
</comment>
<organism evidence="9 10">
    <name type="scientific">Salinisphaera japonica YTM-1</name>
    <dbReference type="NCBI Taxonomy" id="1209778"/>
    <lineage>
        <taxon>Bacteria</taxon>
        <taxon>Pseudomonadati</taxon>
        <taxon>Pseudomonadota</taxon>
        <taxon>Gammaproteobacteria</taxon>
        <taxon>Salinisphaerales</taxon>
        <taxon>Salinisphaeraceae</taxon>
        <taxon>Salinisphaera</taxon>
    </lineage>
</organism>
<keyword evidence="1 7" id="KW-0732">Signal</keyword>
<dbReference type="GO" id="GO:0042277">
    <property type="term" value="F:peptide binding"/>
    <property type="evidence" value="ECO:0007669"/>
    <property type="project" value="InterPro"/>
</dbReference>
<dbReference type="EC" id="5.2.1.8" evidence="7"/>
<dbReference type="InterPro" id="IPR015391">
    <property type="entry name" value="SurA_N"/>
</dbReference>
<dbReference type="EMBL" id="AYKG01000012">
    <property type="protein sequence ID" value="ROO30139.1"/>
    <property type="molecule type" value="Genomic_DNA"/>
</dbReference>
<evidence type="ECO:0000256" key="1">
    <source>
        <dbReference type="ARBA" id="ARBA00022729"/>
    </source>
</evidence>
<comment type="subcellular location">
    <subcellularLocation>
        <location evidence="7">Periplasm</location>
    </subcellularLocation>
    <text evidence="7">Is capable of associating with the outer membrane.</text>
</comment>
<dbReference type="Gene3D" id="3.10.50.40">
    <property type="match status" value="2"/>
</dbReference>
<comment type="domain">
    <text evidence="7">The PPIase activity resides only in the second parvulin domain. The N-terminal region and the C-terminal tail are necessary and sufficient for the chaperone activity of SurA. The PPIase activity is dispensable for SurA to function as a chaperone. The N-terminal region and the C-terminal tail are also required for porin recognition.</text>
</comment>
<keyword evidence="5 7" id="KW-0143">Chaperone</keyword>
<dbReference type="InParanoid" id="A0A423PX24"/>
<feature type="chain" id="PRO_5019598303" description="Chaperone SurA" evidence="7">
    <location>
        <begin position="23"/>
        <end position="471"/>
    </location>
</feature>
<protein>
    <recommendedName>
        <fullName evidence="7">Chaperone SurA</fullName>
    </recommendedName>
    <alternativeName>
        <fullName evidence="7">Peptidyl-prolyl cis-trans isomerase SurA</fullName>
        <shortName evidence="7">PPIase SurA</shortName>
        <ecNumber evidence="7">5.2.1.8</ecNumber>
    </alternativeName>
    <alternativeName>
        <fullName evidence="7">Rotamase SurA</fullName>
    </alternativeName>
</protein>
<evidence type="ECO:0000313" key="9">
    <source>
        <dbReference type="EMBL" id="ROO30139.1"/>
    </source>
</evidence>
<dbReference type="GO" id="GO:0006457">
    <property type="term" value="P:protein folding"/>
    <property type="evidence" value="ECO:0007669"/>
    <property type="project" value="UniProtKB-UniRule"/>
</dbReference>
<dbReference type="PANTHER" id="PTHR47637">
    <property type="entry name" value="CHAPERONE SURA"/>
    <property type="match status" value="1"/>
</dbReference>
<dbReference type="InterPro" id="IPR023034">
    <property type="entry name" value="PPIase_SurA"/>
</dbReference>
<evidence type="ECO:0000256" key="3">
    <source>
        <dbReference type="ARBA" id="ARBA00022764"/>
    </source>
</evidence>
<accession>A0A423PX24</accession>
<comment type="function">
    <text evidence="7">Chaperone involved in the correct folding and assembly of outer membrane proteins. Recognizes specific patterns of aromatic residues and the orientation of their side chains, which are found more frequently in integral outer membrane proteins. May act in both early periplasmic and late outer membrane-associated steps of protein maturation.</text>
</comment>
<feature type="domain" description="PpiC" evidence="8">
    <location>
        <begin position="318"/>
        <end position="417"/>
    </location>
</feature>
<dbReference type="InterPro" id="IPR050280">
    <property type="entry name" value="OMP_Chaperone_SurA"/>
</dbReference>
<proteinExistence type="inferred from homology"/>
<evidence type="ECO:0000259" key="8">
    <source>
        <dbReference type="PROSITE" id="PS50198"/>
    </source>
</evidence>
<feature type="domain" description="PpiC" evidence="8">
    <location>
        <begin position="200"/>
        <end position="302"/>
    </location>
</feature>
<dbReference type="HAMAP" id="MF_01183">
    <property type="entry name" value="Chaperone_SurA"/>
    <property type="match status" value="1"/>
</dbReference>
<dbReference type="FunCoup" id="A0A423PX24">
    <property type="interactions" value="155"/>
</dbReference>
<dbReference type="InterPro" id="IPR027304">
    <property type="entry name" value="Trigger_fact/SurA_dom_sf"/>
</dbReference>
<dbReference type="GO" id="GO:0043165">
    <property type="term" value="P:Gram-negative-bacterium-type cell outer membrane assembly"/>
    <property type="evidence" value="ECO:0007669"/>
    <property type="project" value="InterPro"/>
</dbReference>
<keyword evidence="3 7" id="KW-0574">Periplasm</keyword>